<dbReference type="Pfam" id="PF19300">
    <property type="entry name" value="BPD_transp_1_N"/>
    <property type="match status" value="1"/>
</dbReference>
<evidence type="ECO:0000259" key="8">
    <source>
        <dbReference type="PROSITE" id="PS50928"/>
    </source>
</evidence>
<gene>
    <name evidence="9" type="ORF">SAMN04488692_10968</name>
</gene>
<feature type="transmembrane region" description="Helical" evidence="7">
    <location>
        <begin position="177"/>
        <end position="196"/>
    </location>
</feature>
<name>A0A1G9N2D1_9FIRM</name>
<dbReference type="CDD" id="cd06261">
    <property type="entry name" value="TM_PBP2"/>
    <property type="match status" value="1"/>
</dbReference>
<dbReference type="InterPro" id="IPR000515">
    <property type="entry name" value="MetI-like"/>
</dbReference>
<comment type="subcellular location">
    <subcellularLocation>
        <location evidence="1 7">Cell membrane</location>
        <topology evidence="1 7">Multi-pass membrane protein</topology>
    </subcellularLocation>
</comment>
<keyword evidence="3" id="KW-1003">Cell membrane</keyword>
<feature type="transmembrane region" description="Helical" evidence="7">
    <location>
        <begin position="131"/>
        <end position="157"/>
    </location>
</feature>
<evidence type="ECO:0000256" key="2">
    <source>
        <dbReference type="ARBA" id="ARBA00022448"/>
    </source>
</evidence>
<accession>A0A1G9N2D1</accession>
<keyword evidence="4 7" id="KW-0812">Transmembrane</keyword>
<dbReference type="GO" id="GO:0055085">
    <property type="term" value="P:transmembrane transport"/>
    <property type="evidence" value="ECO:0007669"/>
    <property type="project" value="InterPro"/>
</dbReference>
<evidence type="ECO:0000313" key="10">
    <source>
        <dbReference type="Proteomes" id="UP000199476"/>
    </source>
</evidence>
<keyword evidence="10" id="KW-1185">Reference proteome</keyword>
<feature type="domain" description="ABC transmembrane type-1" evidence="8">
    <location>
        <begin position="95"/>
        <end position="303"/>
    </location>
</feature>
<protein>
    <submittedName>
        <fullName evidence="9">Peptide/nickel transport system permease protein</fullName>
    </submittedName>
</protein>
<proteinExistence type="inferred from homology"/>
<keyword evidence="6 7" id="KW-0472">Membrane</keyword>
<evidence type="ECO:0000256" key="6">
    <source>
        <dbReference type="ARBA" id="ARBA00023136"/>
    </source>
</evidence>
<organism evidence="9 10">
    <name type="scientific">Halarsenatibacter silvermanii</name>
    <dbReference type="NCBI Taxonomy" id="321763"/>
    <lineage>
        <taxon>Bacteria</taxon>
        <taxon>Bacillati</taxon>
        <taxon>Bacillota</taxon>
        <taxon>Clostridia</taxon>
        <taxon>Halanaerobiales</taxon>
        <taxon>Halarsenatibacteraceae</taxon>
        <taxon>Halarsenatibacter</taxon>
    </lineage>
</organism>
<reference evidence="9 10" key="1">
    <citation type="submission" date="2016-10" db="EMBL/GenBank/DDBJ databases">
        <authorList>
            <person name="de Groot N.N."/>
        </authorList>
    </citation>
    <scope>NUCLEOTIDE SEQUENCE [LARGE SCALE GENOMIC DNA]</scope>
    <source>
        <strain evidence="9 10">SLAS-1</strain>
    </source>
</reference>
<keyword evidence="2 7" id="KW-0813">Transport</keyword>
<feature type="transmembrane region" description="Helical" evidence="7">
    <location>
        <begin position="94"/>
        <end position="119"/>
    </location>
</feature>
<dbReference type="AlphaFoldDB" id="A0A1G9N2D1"/>
<feature type="transmembrane region" description="Helical" evidence="7">
    <location>
        <begin position="9"/>
        <end position="30"/>
    </location>
</feature>
<evidence type="ECO:0000256" key="5">
    <source>
        <dbReference type="ARBA" id="ARBA00022989"/>
    </source>
</evidence>
<feature type="transmembrane region" description="Helical" evidence="7">
    <location>
        <begin position="280"/>
        <end position="306"/>
    </location>
</feature>
<evidence type="ECO:0000256" key="1">
    <source>
        <dbReference type="ARBA" id="ARBA00004651"/>
    </source>
</evidence>
<dbReference type="Pfam" id="PF00528">
    <property type="entry name" value="BPD_transp_1"/>
    <property type="match status" value="1"/>
</dbReference>
<dbReference type="InterPro" id="IPR045621">
    <property type="entry name" value="BPD_transp_1_N"/>
</dbReference>
<dbReference type="Proteomes" id="UP000199476">
    <property type="component" value="Unassembled WGS sequence"/>
</dbReference>
<evidence type="ECO:0000313" key="9">
    <source>
        <dbReference type="EMBL" id="SDL80005.1"/>
    </source>
</evidence>
<evidence type="ECO:0000256" key="3">
    <source>
        <dbReference type="ARBA" id="ARBA00022475"/>
    </source>
</evidence>
<dbReference type="PROSITE" id="PS50928">
    <property type="entry name" value="ABC_TM1"/>
    <property type="match status" value="1"/>
</dbReference>
<dbReference type="RefSeq" id="WP_089759841.1">
    <property type="nucleotide sequence ID" value="NZ_FNGO01000009.1"/>
</dbReference>
<dbReference type="GO" id="GO:0005886">
    <property type="term" value="C:plasma membrane"/>
    <property type="evidence" value="ECO:0007669"/>
    <property type="project" value="UniProtKB-SubCell"/>
</dbReference>
<keyword evidence="5 7" id="KW-1133">Transmembrane helix</keyword>
<evidence type="ECO:0000256" key="4">
    <source>
        <dbReference type="ARBA" id="ARBA00022692"/>
    </source>
</evidence>
<dbReference type="OrthoDB" id="24153at2"/>
<comment type="similarity">
    <text evidence="7">Belongs to the binding-protein-dependent transport system permease family.</text>
</comment>
<dbReference type="InterPro" id="IPR035906">
    <property type="entry name" value="MetI-like_sf"/>
</dbReference>
<dbReference type="SUPFAM" id="SSF161098">
    <property type="entry name" value="MetI-like"/>
    <property type="match status" value="1"/>
</dbReference>
<dbReference type="PANTHER" id="PTHR43163:SF6">
    <property type="entry name" value="DIPEPTIDE TRANSPORT SYSTEM PERMEASE PROTEIN DPPB-RELATED"/>
    <property type="match status" value="1"/>
</dbReference>
<feature type="transmembrane region" description="Helical" evidence="7">
    <location>
        <begin position="238"/>
        <end position="260"/>
    </location>
</feature>
<evidence type="ECO:0000256" key="7">
    <source>
        <dbReference type="RuleBase" id="RU363032"/>
    </source>
</evidence>
<dbReference type="EMBL" id="FNGO01000009">
    <property type="protein sequence ID" value="SDL80005.1"/>
    <property type="molecule type" value="Genomic_DNA"/>
</dbReference>
<sequence length="313" mass="34777">MVKYALKRLLWLVPTLLGVLFFLFSMTYMLPGDPADIILGPRATPEMVAQMNQRLGLDQPWPISLVRYVGNILQGDLGTSIFRDVPVEHLIMRVLPYTIMLTLSAMFLAVILGIGLGIISSAYENTWLDKIITFMVLIWASVPNFIWAVLFVLIFSLRLGWLPVTGGGEPGNLLDQIYHLIGPAIALSLTWAGYIARIVRSSMLETLQEDFITTEKSFGLPMSLIFYKYALKRAIKPAIAVIALGLGRLLGGAVFIEVIFSRPGLGQLLVDAIEMRNLPVIRGGVLVAALLFVLANMLADISYAYFDPRIRYE</sequence>
<dbReference type="PANTHER" id="PTHR43163">
    <property type="entry name" value="DIPEPTIDE TRANSPORT SYSTEM PERMEASE PROTEIN DPPB-RELATED"/>
    <property type="match status" value="1"/>
</dbReference>
<dbReference type="STRING" id="321763.SAMN04488692_10968"/>
<dbReference type="Gene3D" id="1.10.3720.10">
    <property type="entry name" value="MetI-like"/>
    <property type="match status" value="1"/>
</dbReference>